<sequence>MTQCAAYRRSYLLARFNQQTNRLPRRRFDPIRNALATYTPPPRGPPEPMETIDIRNVPLVNAFLYNRCIAPLCEDFVDGGDPAAFVLHIRMKHRGLKGCCEQESRNCAGESDDDGDDEEAEVGEYKEQEEEKDSEGALHCLDPECATIAADEDVLYNHTITVHWNMDKHRCPKCSKTIGGHERGLARHIWSRHPDVKVLSGGRPISDWDEYRAWGA</sequence>
<feature type="compositionally biased region" description="Acidic residues" evidence="1">
    <location>
        <begin position="110"/>
        <end position="133"/>
    </location>
</feature>
<protein>
    <submittedName>
        <fullName evidence="2">Uncharacterized protein</fullName>
    </submittedName>
</protein>
<organism evidence="2 3">
    <name type="scientific">Gymnopilus dilepis</name>
    <dbReference type="NCBI Taxonomy" id="231916"/>
    <lineage>
        <taxon>Eukaryota</taxon>
        <taxon>Fungi</taxon>
        <taxon>Dikarya</taxon>
        <taxon>Basidiomycota</taxon>
        <taxon>Agaricomycotina</taxon>
        <taxon>Agaricomycetes</taxon>
        <taxon>Agaricomycetidae</taxon>
        <taxon>Agaricales</taxon>
        <taxon>Agaricineae</taxon>
        <taxon>Hymenogastraceae</taxon>
        <taxon>Gymnopilus</taxon>
    </lineage>
</organism>
<proteinExistence type="predicted"/>
<evidence type="ECO:0000313" key="3">
    <source>
        <dbReference type="Proteomes" id="UP000284706"/>
    </source>
</evidence>
<dbReference type="Proteomes" id="UP000284706">
    <property type="component" value="Unassembled WGS sequence"/>
</dbReference>
<feature type="region of interest" description="Disordered" evidence="1">
    <location>
        <begin position="104"/>
        <end position="136"/>
    </location>
</feature>
<reference evidence="2 3" key="1">
    <citation type="journal article" date="2018" name="Evol. Lett.">
        <title>Horizontal gene cluster transfer increased hallucinogenic mushroom diversity.</title>
        <authorList>
            <person name="Reynolds H.T."/>
            <person name="Vijayakumar V."/>
            <person name="Gluck-Thaler E."/>
            <person name="Korotkin H.B."/>
            <person name="Matheny P.B."/>
            <person name="Slot J.C."/>
        </authorList>
    </citation>
    <scope>NUCLEOTIDE SEQUENCE [LARGE SCALE GENOMIC DNA]</scope>
    <source>
        <strain evidence="2 3">SRW20</strain>
    </source>
</reference>
<dbReference type="EMBL" id="NHYE01005461">
    <property type="protein sequence ID" value="PPQ72367.1"/>
    <property type="molecule type" value="Genomic_DNA"/>
</dbReference>
<gene>
    <name evidence="2" type="ORF">CVT26_007328</name>
</gene>
<keyword evidence="3" id="KW-1185">Reference proteome</keyword>
<evidence type="ECO:0000313" key="2">
    <source>
        <dbReference type="EMBL" id="PPQ72367.1"/>
    </source>
</evidence>
<comment type="caution">
    <text evidence="2">The sequence shown here is derived from an EMBL/GenBank/DDBJ whole genome shotgun (WGS) entry which is preliminary data.</text>
</comment>
<accession>A0A409W1I8</accession>
<dbReference type="AlphaFoldDB" id="A0A409W1I8"/>
<evidence type="ECO:0000256" key="1">
    <source>
        <dbReference type="SAM" id="MobiDB-lite"/>
    </source>
</evidence>
<dbReference type="InParanoid" id="A0A409W1I8"/>
<name>A0A409W1I8_9AGAR</name>